<keyword evidence="5" id="KW-1015">Disulfide bond</keyword>
<evidence type="ECO:0000256" key="5">
    <source>
        <dbReference type="ARBA" id="ARBA00023157"/>
    </source>
</evidence>
<evidence type="ECO:0000256" key="2">
    <source>
        <dbReference type="ARBA" id="ARBA00011207"/>
    </source>
</evidence>
<name>A0A8W7Q2P6_ANOCL</name>
<dbReference type="GO" id="GO:0005576">
    <property type="term" value="C:extracellular region"/>
    <property type="evidence" value="ECO:0007669"/>
    <property type="project" value="InterPro"/>
</dbReference>
<evidence type="ECO:0000256" key="1">
    <source>
        <dbReference type="ARBA" id="ARBA00009034"/>
    </source>
</evidence>
<dbReference type="PANTHER" id="PTHR13647:SF4">
    <property type="entry name" value="INSULIN-LIKE PEPTIDE 1-RELATED"/>
    <property type="match status" value="1"/>
</dbReference>
<keyword evidence="7" id="KW-1133">Transmembrane helix</keyword>
<dbReference type="InterPro" id="IPR016179">
    <property type="entry name" value="Insulin-like"/>
</dbReference>
<dbReference type="InterPro" id="IPR022352">
    <property type="entry name" value="Ins/IGF/rlx"/>
</dbReference>
<keyword evidence="4" id="KW-0732">Signal</keyword>
<comment type="similarity">
    <text evidence="1">Belongs to the insulin family.</text>
</comment>
<dbReference type="InterPro" id="IPR036438">
    <property type="entry name" value="Insulin-like_sf"/>
</dbReference>
<evidence type="ECO:0000256" key="3">
    <source>
        <dbReference type="ARBA" id="ARBA00022685"/>
    </source>
</evidence>
<evidence type="ECO:0000313" key="9">
    <source>
        <dbReference type="EnsemblMetazoa" id="ACOM041800-PA.1"/>
    </source>
</evidence>
<dbReference type="Proteomes" id="UP000075882">
    <property type="component" value="Unassembled WGS sequence"/>
</dbReference>
<keyword evidence="3" id="KW-0165">Cleavage on pair of basic residues</keyword>
<dbReference type="Pfam" id="PF00049">
    <property type="entry name" value="Insulin"/>
    <property type="match status" value="1"/>
</dbReference>
<reference evidence="9" key="1">
    <citation type="submission" date="2022-08" db="UniProtKB">
        <authorList>
            <consortium name="EnsemblMetazoa"/>
        </authorList>
    </citation>
    <scope>IDENTIFICATION</scope>
</reference>
<keyword evidence="7" id="KW-0812">Transmembrane</keyword>
<dbReference type="SUPFAM" id="SSF56994">
    <property type="entry name" value="Insulin-like"/>
    <property type="match status" value="1"/>
</dbReference>
<dbReference type="AlphaFoldDB" id="A0A8W7Q2P6"/>
<proteinExistence type="inferred from homology"/>
<comment type="subunit">
    <text evidence="2">Heterodimer of a B chain and an A chain linked by two disulfide bonds.</text>
</comment>
<evidence type="ECO:0000259" key="8">
    <source>
        <dbReference type="SMART" id="SM00078"/>
    </source>
</evidence>
<sequence length="326" mass="36544">LRLTKPSHHRGPGLQYSSSCTNRVSSKMPTKGSRHLLLVVSCGAALLLLLVLLSVSGVNGSLQYVESNSQRKAHYCGAKLSDTLAKLCNRFNGFRKKSENVLMTLAGPEPHQLLDELERDIERLHTLNDRSADMIYQALVTLQHLNTHEEHNFHRRSSIAPFSHSTMSSTNGARSGSLYILQALVLLWSIAMVSANKRYCGAELVKVLSFLCDEFPDLHTTSKRSADNFAKPSDMATEDWMNAEDNTQQILDQQLQSVGMPDDRATVPAWMNMVYPSNYMYRHGAGHNELIPARFRKNRGGIVEECCLRPCGMNQLLQYCKKVSAY</sequence>
<evidence type="ECO:0000256" key="7">
    <source>
        <dbReference type="SAM" id="Phobius"/>
    </source>
</evidence>
<feature type="region of interest" description="Disordered" evidence="6">
    <location>
        <begin position="1"/>
        <end position="22"/>
    </location>
</feature>
<protein>
    <recommendedName>
        <fullName evidence="8">Insulin-like domain-containing protein</fullName>
    </recommendedName>
</protein>
<evidence type="ECO:0000256" key="6">
    <source>
        <dbReference type="SAM" id="MobiDB-lite"/>
    </source>
</evidence>
<feature type="transmembrane region" description="Helical" evidence="7">
    <location>
        <begin position="36"/>
        <end position="58"/>
    </location>
</feature>
<feature type="domain" description="Insulin-like" evidence="8">
    <location>
        <begin position="197"/>
        <end position="320"/>
    </location>
</feature>
<dbReference type="Gene3D" id="1.10.100.10">
    <property type="entry name" value="Insulin-like"/>
    <property type="match status" value="1"/>
</dbReference>
<organism evidence="9">
    <name type="scientific">Anopheles coluzzii</name>
    <name type="common">African malaria mosquito</name>
    <dbReference type="NCBI Taxonomy" id="1518534"/>
    <lineage>
        <taxon>Eukaryota</taxon>
        <taxon>Metazoa</taxon>
        <taxon>Ecdysozoa</taxon>
        <taxon>Arthropoda</taxon>
        <taxon>Hexapoda</taxon>
        <taxon>Insecta</taxon>
        <taxon>Pterygota</taxon>
        <taxon>Neoptera</taxon>
        <taxon>Endopterygota</taxon>
        <taxon>Diptera</taxon>
        <taxon>Nematocera</taxon>
        <taxon>Culicoidea</taxon>
        <taxon>Culicidae</taxon>
        <taxon>Anophelinae</taxon>
        <taxon>Anopheles</taxon>
    </lineage>
</organism>
<evidence type="ECO:0000256" key="4">
    <source>
        <dbReference type="ARBA" id="ARBA00022729"/>
    </source>
</evidence>
<dbReference type="CDD" id="cd04366">
    <property type="entry name" value="IlGF_insulin_bombyxin_like"/>
    <property type="match status" value="1"/>
</dbReference>
<dbReference type="PRINTS" id="PR00276">
    <property type="entry name" value="INSULINFAMLY"/>
</dbReference>
<feature type="compositionally biased region" description="Basic residues" evidence="6">
    <location>
        <begin position="1"/>
        <end position="11"/>
    </location>
</feature>
<dbReference type="PANTHER" id="PTHR13647">
    <property type="entry name" value="INSULIN-LIKE PEPTIDE 2-RELATED"/>
    <property type="match status" value="1"/>
</dbReference>
<dbReference type="VEuPathDB" id="VectorBase:ACON2_033569"/>
<dbReference type="EnsemblMetazoa" id="ACOM041800-RA">
    <property type="protein sequence ID" value="ACOM041800-PA.1"/>
    <property type="gene ID" value="ACOM041800"/>
</dbReference>
<keyword evidence="7" id="KW-0472">Membrane</keyword>
<dbReference type="GO" id="GO:0005179">
    <property type="term" value="F:hormone activity"/>
    <property type="evidence" value="ECO:0007669"/>
    <property type="project" value="InterPro"/>
</dbReference>
<dbReference type="SMART" id="SM00078">
    <property type="entry name" value="IlGF"/>
    <property type="match status" value="1"/>
</dbReference>
<accession>A0A8W7Q2P6</accession>